<feature type="region of interest" description="Disordered" evidence="1">
    <location>
        <begin position="48"/>
        <end position="69"/>
    </location>
</feature>
<feature type="compositionally biased region" description="Basic and acidic residues" evidence="1">
    <location>
        <begin position="48"/>
        <end position="58"/>
    </location>
</feature>
<dbReference type="RefSeq" id="WP_148074373.1">
    <property type="nucleotide sequence ID" value="NZ_CP042913.1"/>
</dbReference>
<dbReference type="KEGG" id="bgok:Pr1d_32470"/>
<sequence length="69" mass="7844">MACVHLQQLYKLCQQQHLKLGGSDLIRVVCHQCGEQEVCPSTLVEEYDSKQSRQRIDDTQDLPTDPVTS</sequence>
<dbReference type="Proteomes" id="UP000323917">
    <property type="component" value="Chromosome"/>
</dbReference>
<dbReference type="OrthoDB" id="215680at2"/>
<reference evidence="2 3" key="1">
    <citation type="submission" date="2019-08" db="EMBL/GenBank/DDBJ databases">
        <title>Deep-cultivation of Planctomycetes and their phenomic and genomic characterization uncovers novel biology.</title>
        <authorList>
            <person name="Wiegand S."/>
            <person name="Jogler M."/>
            <person name="Boedeker C."/>
            <person name="Pinto D."/>
            <person name="Vollmers J."/>
            <person name="Rivas-Marin E."/>
            <person name="Kohn T."/>
            <person name="Peeters S.H."/>
            <person name="Heuer A."/>
            <person name="Rast P."/>
            <person name="Oberbeckmann S."/>
            <person name="Bunk B."/>
            <person name="Jeske O."/>
            <person name="Meyerdierks A."/>
            <person name="Storesund J.E."/>
            <person name="Kallscheuer N."/>
            <person name="Luecker S."/>
            <person name="Lage O.M."/>
            <person name="Pohl T."/>
            <person name="Merkel B.J."/>
            <person name="Hornburger P."/>
            <person name="Mueller R.-W."/>
            <person name="Bruemmer F."/>
            <person name="Labrenz M."/>
            <person name="Spormann A.M."/>
            <person name="Op den Camp H."/>
            <person name="Overmann J."/>
            <person name="Amann R."/>
            <person name="Jetten M.S.M."/>
            <person name="Mascher T."/>
            <person name="Medema M.H."/>
            <person name="Devos D.P."/>
            <person name="Kaster A.-K."/>
            <person name="Ovreas L."/>
            <person name="Rohde M."/>
            <person name="Galperin M.Y."/>
            <person name="Jogler C."/>
        </authorList>
    </citation>
    <scope>NUCLEOTIDE SEQUENCE [LARGE SCALE GENOMIC DNA]</scope>
    <source>
        <strain evidence="2 3">Pr1d</strain>
    </source>
</reference>
<organism evidence="2 3">
    <name type="scientific">Bythopirellula goksoeyrii</name>
    <dbReference type="NCBI Taxonomy" id="1400387"/>
    <lineage>
        <taxon>Bacteria</taxon>
        <taxon>Pseudomonadati</taxon>
        <taxon>Planctomycetota</taxon>
        <taxon>Planctomycetia</taxon>
        <taxon>Pirellulales</taxon>
        <taxon>Lacipirellulaceae</taxon>
        <taxon>Bythopirellula</taxon>
    </lineage>
</organism>
<dbReference type="EMBL" id="CP042913">
    <property type="protein sequence ID" value="QEG35939.1"/>
    <property type="molecule type" value="Genomic_DNA"/>
</dbReference>
<protein>
    <submittedName>
        <fullName evidence="2">Uncharacterized protein</fullName>
    </submittedName>
</protein>
<name>A0A5B9QDR5_9BACT</name>
<evidence type="ECO:0000313" key="2">
    <source>
        <dbReference type="EMBL" id="QEG35939.1"/>
    </source>
</evidence>
<gene>
    <name evidence="2" type="ORF">Pr1d_32470</name>
</gene>
<evidence type="ECO:0000256" key="1">
    <source>
        <dbReference type="SAM" id="MobiDB-lite"/>
    </source>
</evidence>
<keyword evidence="3" id="KW-1185">Reference proteome</keyword>
<evidence type="ECO:0000313" key="3">
    <source>
        <dbReference type="Proteomes" id="UP000323917"/>
    </source>
</evidence>
<accession>A0A5B9QDR5</accession>
<proteinExistence type="predicted"/>
<dbReference type="AlphaFoldDB" id="A0A5B9QDR5"/>